<proteinExistence type="predicted"/>
<protein>
    <recommendedName>
        <fullName evidence="4">Major facilitator superfamily (MFS) profile domain-containing protein</fullName>
    </recommendedName>
</protein>
<reference evidence="3" key="1">
    <citation type="journal article" date="2019" name="Int. J. Syst. Evol. Microbiol.">
        <title>The Global Catalogue of Microorganisms (GCM) 10K type strain sequencing project: providing services to taxonomists for standard genome sequencing and annotation.</title>
        <authorList>
            <consortium name="The Broad Institute Genomics Platform"/>
            <consortium name="The Broad Institute Genome Sequencing Center for Infectious Disease"/>
            <person name="Wu L."/>
            <person name="Ma J."/>
        </authorList>
    </citation>
    <scope>NUCLEOTIDE SEQUENCE [LARGE SCALE GENOMIC DNA]</scope>
    <source>
        <strain evidence="3">JCM 19129</strain>
    </source>
</reference>
<keyword evidence="3" id="KW-1185">Reference proteome</keyword>
<keyword evidence="1" id="KW-0472">Membrane</keyword>
<dbReference type="Proteomes" id="UP001500368">
    <property type="component" value="Unassembled WGS sequence"/>
</dbReference>
<evidence type="ECO:0008006" key="4">
    <source>
        <dbReference type="Google" id="ProtNLM"/>
    </source>
</evidence>
<feature type="transmembrane region" description="Helical" evidence="1">
    <location>
        <begin position="116"/>
        <end position="134"/>
    </location>
</feature>
<sequence>MAVDPDVPPTRFGRRILYCALSAGAAGLGIVVIQLIWDLLSGTIGGAHLAAAVGHYTIMVLPMSLVAGIMAAVVGSFSRWSSRTGERATAVVAAVMALLVLGTVTFIMLWAPLSAVIQLLWIAAVAVAAAWGSIRTDRTAVPLY</sequence>
<keyword evidence="1" id="KW-1133">Transmembrane helix</keyword>
<keyword evidence="1" id="KW-0812">Transmembrane</keyword>
<name>A0ABP9FSF0_9MICC</name>
<evidence type="ECO:0000313" key="2">
    <source>
        <dbReference type="EMBL" id="GAA4913299.1"/>
    </source>
</evidence>
<comment type="caution">
    <text evidence="2">The sequence shown here is derived from an EMBL/GenBank/DDBJ whole genome shotgun (WGS) entry which is preliminary data.</text>
</comment>
<dbReference type="EMBL" id="BAABLW010000002">
    <property type="protein sequence ID" value="GAA4913299.1"/>
    <property type="molecule type" value="Genomic_DNA"/>
</dbReference>
<gene>
    <name evidence="2" type="ORF">GCM10025790_05090</name>
</gene>
<organism evidence="2 3">
    <name type="scientific">Nesterenkonia rhizosphaerae</name>
    <dbReference type="NCBI Taxonomy" id="1348272"/>
    <lineage>
        <taxon>Bacteria</taxon>
        <taxon>Bacillati</taxon>
        <taxon>Actinomycetota</taxon>
        <taxon>Actinomycetes</taxon>
        <taxon>Micrococcales</taxon>
        <taxon>Micrococcaceae</taxon>
        <taxon>Nesterenkonia</taxon>
    </lineage>
</organism>
<evidence type="ECO:0000256" key="1">
    <source>
        <dbReference type="SAM" id="Phobius"/>
    </source>
</evidence>
<accession>A0ABP9FSF0</accession>
<evidence type="ECO:0000313" key="3">
    <source>
        <dbReference type="Proteomes" id="UP001500368"/>
    </source>
</evidence>
<dbReference type="RefSeq" id="WP_345476520.1">
    <property type="nucleotide sequence ID" value="NZ_BAABLW010000002.1"/>
</dbReference>
<feature type="transmembrane region" description="Helical" evidence="1">
    <location>
        <begin position="16"/>
        <end position="37"/>
    </location>
</feature>
<feature type="transmembrane region" description="Helical" evidence="1">
    <location>
        <begin position="57"/>
        <end position="77"/>
    </location>
</feature>
<feature type="transmembrane region" description="Helical" evidence="1">
    <location>
        <begin position="89"/>
        <end position="110"/>
    </location>
</feature>